<keyword evidence="6 10" id="KW-0547">Nucleotide-binding</keyword>
<dbReference type="InterPro" id="IPR014729">
    <property type="entry name" value="Rossmann-like_a/b/a_fold"/>
</dbReference>
<dbReference type="NCBIfam" id="TIGR00464">
    <property type="entry name" value="gltX_bact"/>
    <property type="match status" value="1"/>
</dbReference>
<dbReference type="GO" id="GO:0006424">
    <property type="term" value="P:glutamyl-tRNA aminoacylation"/>
    <property type="evidence" value="ECO:0007669"/>
    <property type="project" value="UniProtKB-UniRule"/>
</dbReference>
<dbReference type="GO" id="GO:0005829">
    <property type="term" value="C:cytosol"/>
    <property type="evidence" value="ECO:0007669"/>
    <property type="project" value="TreeGrafter"/>
</dbReference>
<comment type="subcellular location">
    <subcellularLocation>
        <location evidence="1 10">Cytoplasm</location>
    </subcellularLocation>
</comment>
<dbReference type="Gene3D" id="3.40.50.620">
    <property type="entry name" value="HUPs"/>
    <property type="match status" value="1"/>
</dbReference>
<comment type="subunit">
    <text evidence="3 10">Monomer.</text>
</comment>
<feature type="short sequence motif" description="'KMSKS' region" evidence="10">
    <location>
        <begin position="235"/>
        <end position="239"/>
    </location>
</feature>
<accession>A0A0R2U603</accession>
<dbReference type="EC" id="6.1.1.17" evidence="10"/>
<feature type="domain" description="Aminoacyl-tRNA synthetase class I anticodon-binding" evidence="12">
    <location>
        <begin position="317"/>
        <end position="458"/>
    </location>
</feature>
<keyword evidence="4 10" id="KW-0963">Cytoplasm</keyword>
<feature type="binding site" evidence="10">
    <location>
        <position position="238"/>
    </location>
    <ligand>
        <name>ATP</name>
        <dbReference type="ChEBI" id="CHEBI:30616"/>
    </ligand>
</feature>
<dbReference type="InterPro" id="IPR001412">
    <property type="entry name" value="aa-tRNA-synth_I_CS"/>
</dbReference>
<dbReference type="STRING" id="1655612.ABS10_01985"/>
<dbReference type="GO" id="GO:0004818">
    <property type="term" value="F:glutamate-tRNA ligase activity"/>
    <property type="evidence" value="ECO:0007669"/>
    <property type="project" value="UniProtKB-UniRule"/>
</dbReference>
<evidence type="ECO:0000256" key="9">
    <source>
        <dbReference type="ARBA" id="ARBA00023146"/>
    </source>
</evidence>
<dbReference type="InterPro" id="IPR020058">
    <property type="entry name" value="Glu/Gln-tRNA-synth_Ib_cat-dom"/>
</dbReference>
<evidence type="ECO:0000256" key="3">
    <source>
        <dbReference type="ARBA" id="ARBA00011245"/>
    </source>
</evidence>
<keyword evidence="8 10" id="KW-0648">Protein biosynthesis</keyword>
<evidence type="ECO:0000256" key="10">
    <source>
        <dbReference type="HAMAP-Rule" id="MF_00022"/>
    </source>
</evidence>
<comment type="caution">
    <text evidence="13">The sequence shown here is derived from an EMBL/GenBank/DDBJ whole genome shotgun (WGS) entry which is preliminary data.</text>
</comment>
<evidence type="ECO:0000259" key="11">
    <source>
        <dbReference type="Pfam" id="PF00749"/>
    </source>
</evidence>
<evidence type="ECO:0000256" key="8">
    <source>
        <dbReference type="ARBA" id="ARBA00022917"/>
    </source>
</evidence>
<dbReference type="PANTHER" id="PTHR43311:SF2">
    <property type="entry name" value="GLUTAMATE--TRNA LIGASE, MITOCHONDRIAL-RELATED"/>
    <property type="match status" value="1"/>
</dbReference>
<dbReference type="Pfam" id="PF19269">
    <property type="entry name" value="Anticodon_2"/>
    <property type="match status" value="1"/>
</dbReference>
<dbReference type="GO" id="GO:0000049">
    <property type="term" value="F:tRNA binding"/>
    <property type="evidence" value="ECO:0007669"/>
    <property type="project" value="InterPro"/>
</dbReference>
<evidence type="ECO:0000256" key="5">
    <source>
        <dbReference type="ARBA" id="ARBA00022598"/>
    </source>
</evidence>
<dbReference type="InterPro" id="IPR049940">
    <property type="entry name" value="GluQ/Sye"/>
</dbReference>
<evidence type="ECO:0000313" key="14">
    <source>
        <dbReference type="Proteomes" id="UP000051027"/>
    </source>
</evidence>
<dbReference type="InterPro" id="IPR045462">
    <property type="entry name" value="aa-tRNA-synth_I_cd-bd"/>
</dbReference>
<dbReference type="GO" id="GO:0005524">
    <property type="term" value="F:ATP binding"/>
    <property type="evidence" value="ECO:0007669"/>
    <property type="project" value="UniProtKB-UniRule"/>
</dbReference>
<keyword evidence="9 10" id="KW-0030">Aminoacyl-tRNA synthetase</keyword>
<dbReference type="InterPro" id="IPR004527">
    <property type="entry name" value="Glu-tRNA-ligase_bac/mito"/>
</dbReference>
<dbReference type="Gene3D" id="1.10.10.350">
    <property type="match status" value="1"/>
</dbReference>
<dbReference type="InterPro" id="IPR000924">
    <property type="entry name" value="Glu/Gln-tRNA-synth"/>
</dbReference>
<evidence type="ECO:0000256" key="2">
    <source>
        <dbReference type="ARBA" id="ARBA00007894"/>
    </source>
</evidence>
<dbReference type="PRINTS" id="PR00987">
    <property type="entry name" value="TRNASYNTHGLU"/>
</dbReference>
<evidence type="ECO:0000256" key="4">
    <source>
        <dbReference type="ARBA" id="ARBA00022490"/>
    </source>
</evidence>
<comment type="catalytic activity">
    <reaction evidence="10">
        <text>tRNA(Glu) + L-glutamate + ATP = L-glutamyl-tRNA(Glu) + AMP + diphosphate</text>
        <dbReference type="Rhea" id="RHEA:23540"/>
        <dbReference type="Rhea" id="RHEA-COMP:9663"/>
        <dbReference type="Rhea" id="RHEA-COMP:9680"/>
        <dbReference type="ChEBI" id="CHEBI:29985"/>
        <dbReference type="ChEBI" id="CHEBI:30616"/>
        <dbReference type="ChEBI" id="CHEBI:33019"/>
        <dbReference type="ChEBI" id="CHEBI:78442"/>
        <dbReference type="ChEBI" id="CHEBI:78520"/>
        <dbReference type="ChEBI" id="CHEBI:456215"/>
        <dbReference type="EC" id="6.1.1.17"/>
    </reaction>
</comment>
<comment type="function">
    <text evidence="10">Catalyzes the attachment of glutamate to tRNA(Glu) in a two-step reaction: glutamate is first activated by ATP to form Glu-AMP and then transferred to the acceptor end of tRNA(Glu).</text>
</comment>
<dbReference type="InterPro" id="IPR033910">
    <property type="entry name" value="GluRS_core"/>
</dbReference>
<evidence type="ECO:0000256" key="6">
    <source>
        <dbReference type="ARBA" id="ARBA00022741"/>
    </source>
</evidence>
<comment type="similarity">
    <text evidence="2 10">Belongs to the class-I aminoacyl-tRNA synthetase family. Glutamate--tRNA ligase type 1 subfamily.</text>
</comment>
<organism evidence="13 14">
    <name type="scientific">SAR86 cluster bacterium BACL1 MAG-120820-bin45</name>
    <dbReference type="NCBI Taxonomy" id="1655612"/>
    <lineage>
        <taxon>Bacteria</taxon>
        <taxon>Pseudomonadati</taxon>
        <taxon>Pseudomonadota</taxon>
        <taxon>Gammaproteobacteria</taxon>
        <taxon>SAR86 cluster</taxon>
    </lineage>
</organism>
<dbReference type="GO" id="GO:0008270">
    <property type="term" value="F:zinc ion binding"/>
    <property type="evidence" value="ECO:0007669"/>
    <property type="project" value="InterPro"/>
</dbReference>
<sequence length="466" mass="52192">MTKITRFAPSPTGTLHIGGVRTALFNFVYSKQQQGKFLIRIEDTDAERSTREFEDNILKGLADMGIVPDETPVRQSERADLYQAAISSIVDSGHAYYCNCSKERLEEMRSAQQAKGSKPQYDGKCRNLNLPLSHETVLRLKTPQDGELIFHDLIRGEVVFQNTELDDLILVRSDGAPTYHLCNVVDDHDQGVTTVIRGEDHLSNTPRQIHIQQALGFPSLEYAHLPMVLGQDKKRLSKRNAVTSLQDYFDQGYLQSSMINMLARLGWSKGDKEIFYLKDLISDFRIQEVQKAGAIFDPVKLDWINSNHLAALSFNDFKEQLLPFLKTHNIDVAAKENSDEIIAAMRTSKPTLAGIALDLKPYFFNIDAYDEKAAKKFLVGSQSSLEYILRKLQGLETWNESSIDEALAAAQAALSLPTPKLNQPIRIAMTGSTHSPSLGLTLALFGQEESHLRISNAIKYLEDSSS</sequence>
<dbReference type="SUPFAM" id="SSF52374">
    <property type="entry name" value="Nucleotidylyl transferase"/>
    <property type="match status" value="1"/>
</dbReference>
<reference evidence="13 14" key="1">
    <citation type="submission" date="2015-10" db="EMBL/GenBank/DDBJ databases">
        <title>Metagenome-Assembled Genomes uncover a global brackish microbiome.</title>
        <authorList>
            <person name="Hugerth L.W."/>
            <person name="Larsson J."/>
            <person name="Alneberg J."/>
            <person name="Lindh M.V."/>
            <person name="Legrand C."/>
            <person name="Pinhassi J."/>
            <person name="Andersson A.F."/>
        </authorList>
    </citation>
    <scope>NUCLEOTIDE SEQUENCE [LARGE SCALE GENOMIC DNA]</scope>
    <source>
        <strain evidence="13">BACL1 MAG-120820-bin45</strain>
    </source>
</reference>
<dbReference type="HAMAP" id="MF_00022">
    <property type="entry name" value="Glu_tRNA_synth_type1"/>
    <property type="match status" value="1"/>
</dbReference>
<dbReference type="CDD" id="cd00808">
    <property type="entry name" value="GluRS_core"/>
    <property type="match status" value="1"/>
</dbReference>
<dbReference type="SUPFAM" id="SSF48163">
    <property type="entry name" value="An anticodon-binding domain of class I aminoacyl-tRNA synthetases"/>
    <property type="match status" value="1"/>
</dbReference>
<dbReference type="Proteomes" id="UP000051027">
    <property type="component" value="Unassembled WGS sequence"/>
</dbReference>
<dbReference type="PROSITE" id="PS00178">
    <property type="entry name" value="AA_TRNA_LIGASE_I"/>
    <property type="match status" value="1"/>
</dbReference>
<dbReference type="InterPro" id="IPR020751">
    <property type="entry name" value="aa-tRNA-synth_I_codon-bd_sub2"/>
</dbReference>
<evidence type="ECO:0000256" key="1">
    <source>
        <dbReference type="ARBA" id="ARBA00004496"/>
    </source>
</evidence>
<dbReference type="EMBL" id="LICS01000060">
    <property type="protein sequence ID" value="KRO94983.1"/>
    <property type="molecule type" value="Genomic_DNA"/>
</dbReference>
<dbReference type="FunFam" id="3.40.50.620:FF:000007">
    <property type="entry name" value="Glutamate--tRNA ligase"/>
    <property type="match status" value="1"/>
</dbReference>
<evidence type="ECO:0000313" key="13">
    <source>
        <dbReference type="EMBL" id="KRO94983.1"/>
    </source>
</evidence>
<name>A0A0R2U603_9GAMM</name>
<dbReference type="AlphaFoldDB" id="A0A0R2U603"/>
<evidence type="ECO:0000259" key="12">
    <source>
        <dbReference type="Pfam" id="PF19269"/>
    </source>
</evidence>
<feature type="short sequence motif" description="'HIGH' region" evidence="10">
    <location>
        <begin position="9"/>
        <end position="19"/>
    </location>
</feature>
<feature type="domain" description="Glutamyl/glutaminyl-tRNA synthetase class Ib catalytic" evidence="11">
    <location>
        <begin position="5"/>
        <end position="303"/>
    </location>
</feature>
<comment type="caution">
    <text evidence="10">Lacks conserved residue(s) required for the propagation of feature annotation.</text>
</comment>
<protein>
    <recommendedName>
        <fullName evidence="10">Glutamate--tRNA ligase</fullName>
        <ecNumber evidence="10">6.1.1.17</ecNumber>
    </recommendedName>
    <alternativeName>
        <fullName evidence="10">Glutamyl-tRNA synthetase</fullName>
        <shortName evidence="10">GluRS</shortName>
    </alternativeName>
</protein>
<dbReference type="Pfam" id="PF00749">
    <property type="entry name" value="tRNA-synt_1c"/>
    <property type="match status" value="1"/>
</dbReference>
<proteinExistence type="inferred from homology"/>
<gene>
    <name evidence="10" type="primary">gltX</name>
    <name evidence="13" type="ORF">ABS10_01985</name>
</gene>
<dbReference type="PANTHER" id="PTHR43311">
    <property type="entry name" value="GLUTAMATE--TRNA LIGASE"/>
    <property type="match status" value="1"/>
</dbReference>
<evidence type="ECO:0000256" key="7">
    <source>
        <dbReference type="ARBA" id="ARBA00022840"/>
    </source>
</evidence>
<keyword evidence="5 10" id="KW-0436">Ligase</keyword>
<dbReference type="InterPro" id="IPR008925">
    <property type="entry name" value="aa_tRNA-synth_I_cd-bd_sf"/>
</dbReference>
<keyword evidence="7 10" id="KW-0067">ATP-binding</keyword>